<dbReference type="InterPro" id="IPR056792">
    <property type="entry name" value="PRC_RimM"/>
</dbReference>
<evidence type="ECO:0000259" key="7">
    <source>
        <dbReference type="Pfam" id="PF24986"/>
    </source>
</evidence>
<keyword evidence="4 5" id="KW-0143">Chaperone</keyword>
<dbReference type="NCBIfam" id="TIGR02273">
    <property type="entry name" value="16S_RimM"/>
    <property type="match status" value="1"/>
</dbReference>
<evidence type="ECO:0000259" key="6">
    <source>
        <dbReference type="Pfam" id="PF01782"/>
    </source>
</evidence>
<proteinExistence type="inferred from homology"/>
<name>A0A1G6RYZ1_PEPNI</name>
<evidence type="ECO:0000256" key="3">
    <source>
        <dbReference type="ARBA" id="ARBA00022552"/>
    </source>
</evidence>
<dbReference type="InterPro" id="IPR011961">
    <property type="entry name" value="RimM"/>
</dbReference>
<dbReference type="Proteomes" id="UP000198995">
    <property type="component" value="Unassembled WGS sequence"/>
</dbReference>
<comment type="subcellular location">
    <subcellularLocation>
        <location evidence="5">Cytoplasm</location>
    </subcellularLocation>
</comment>
<dbReference type="InterPro" id="IPR009000">
    <property type="entry name" value="Transl_B-barrel_sf"/>
</dbReference>
<keyword evidence="1 5" id="KW-0963">Cytoplasm</keyword>
<dbReference type="GO" id="GO:0042274">
    <property type="term" value="P:ribosomal small subunit biogenesis"/>
    <property type="evidence" value="ECO:0007669"/>
    <property type="project" value="UniProtKB-UniRule"/>
</dbReference>
<dbReference type="GO" id="GO:0005737">
    <property type="term" value="C:cytoplasm"/>
    <property type="evidence" value="ECO:0007669"/>
    <property type="project" value="UniProtKB-SubCell"/>
</dbReference>
<dbReference type="Pfam" id="PF01782">
    <property type="entry name" value="RimM"/>
    <property type="match status" value="1"/>
</dbReference>
<evidence type="ECO:0000256" key="2">
    <source>
        <dbReference type="ARBA" id="ARBA00022517"/>
    </source>
</evidence>
<organism evidence="8 9">
    <name type="scientific">Peptococcus niger</name>
    <dbReference type="NCBI Taxonomy" id="2741"/>
    <lineage>
        <taxon>Bacteria</taxon>
        <taxon>Bacillati</taxon>
        <taxon>Bacillota</taxon>
        <taxon>Clostridia</taxon>
        <taxon>Eubacteriales</taxon>
        <taxon>Peptococcaceae</taxon>
        <taxon>Peptococcus</taxon>
    </lineage>
</organism>
<dbReference type="STRING" id="2741.SAMN04489866_101163"/>
<comment type="subunit">
    <text evidence="5">Binds ribosomal protein uS19.</text>
</comment>
<accession>A0A1G6RYZ1</accession>
<feature type="domain" description="Ribosome maturation factor RimM PRC barrel" evidence="7">
    <location>
        <begin position="102"/>
        <end position="168"/>
    </location>
</feature>
<keyword evidence="9" id="KW-1185">Reference proteome</keyword>
<dbReference type="Pfam" id="PF24986">
    <property type="entry name" value="PRC_RimM"/>
    <property type="match status" value="1"/>
</dbReference>
<dbReference type="Gene3D" id="2.30.30.240">
    <property type="entry name" value="PRC-barrel domain"/>
    <property type="match status" value="1"/>
</dbReference>
<dbReference type="InterPro" id="IPR036976">
    <property type="entry name" value="RimM_N_sf"/>
</dbReference>
<evidence type="ECO:0000313" key="8">
    <source>
        <dbReference type="EMBL" id="SDD09643.1"/>
    </source>
</evidence>
<comment type="domain">
    <text evidence="5">The PRC barrel domain binds ribosomal protein uS19.</text>
</comment>
<evidence type="ECO:0000313" key="9">
    <source>
        <dbReference type="Proteomes" id="UP000198995"/>
    </source>
</evidence>
<dbReference type="Gene3D" id="2.40.30.60">
    <property type="entry name" value="RimM"/>
    <property type="match status" value="1"/>
</dbReference>
<dbReference type="InterPro" id="IPR002676">
    <property type="entry name" value="RimM_N"/>
</dbReference>
<dbReference type="GO" id="GO:0006364">
    <property type="term" value="P:rRNA processing"/>
    <property type="evidence" value="ECO:0007669"/>
    <property type="project" value="UniProtKB-UniRule"/>
</dbReference>
<keyword evidence="2 5" id="KW-0690">Ribosome biogenesis</keyword>
<dbReference type="SUPFAM" id="SSF50447">
    <property type="entry name" value="Translation proteins"/>
    <property type="match status" value="1"/>
</dbReference>
<dbReference type="AlphaFoldDB" id="A0A1G6RYZ1"/>
<dbReference type="InterPro" id="IPR011033">
    <property type="entry name" value="PRC_barrel-like_sf"/>
</dbReference>
<dbReference type="EMBL" id="FNAF01000001">
    <property type="protein sequence ID" value="SDD09643.1"/>
    <property type="molecule type" value="Genomic_DNA"/>
</dbReference>
<reference evidence="8 9" key="1">
    <citation type="submission" date="2016-10" db="EMBL/GenBank/DDBJ databases">
        <authorList>
            <person name="de Groot N.N."/>
        </authorList>
    </citation>
    <scope>NUCLEOTIDE SEQUENCE [LARGE SCALE GENOMIC DNA]</scope>
    <source>
        <strain evidence="8 9">DSM 20475</strain>
    </source>
</reference>
<dbReference type="GO" id="GO:0043022">
    <property type="term" value="F:ribosome binding"/>
    <property type="evidence" value="ECO:0007669"/>
    <property type="project" value="InterPro"/>
</dbReference>
<protein>
    <recommendedName>
        <fullName evidence="5">Ribosome maturation factor RimM</fullName>
    </recommendedName>
</protein>
<evidence type="ECO:0000256" key="4">
    <source>
        <dbReference type="ARBA" id="ARBA00023186"/>
    </source>
</evidence>
<sequence length="171" mass="19208">MPKLRTVTVGQVQAAHGVHGELKIKPLCDDPKRFDDLDEIMLAHKEMVEKYTIRSRRYHKGSVLLQLDGLEDRNAAEAVKGYDCLIPFDQRRPLPPDRFYIDDLIGLSVYEDGICLGEIREVLQPGANDVYVVHGTDGKRIYVPALKTVVNRVDLAAGQMDVQLPAGLRDE</sequence>
<dbReference type="SUPFAM" id="SSF50346">
    <property type="entry name" value="PRC-barrel domain"/>
    <property type="match status" value="1"/>
</dbReference>
<dbReference type="HAMAP" id="MF_00014">
    <property type="entry name" value="Ribosome_mat_RimM"/>
    <property type="match status" value="1"/>
</dbReference>
<evidence type="ECO:0000256" key="1">
    <source>
        <dbReference type="ARBA" id="ARBA00022490"/>
    </source>
</evidence>
<gene>
    <name evidence="5" type="primary">rimM</name>
    <name evidence="8" type="ORF">SAMN04489866_101163</name>
</gene>
<comment type="similarity">
    <text evidence="5">Belongs to the RimM family.</text>
</comment>
<dbReference type="PANTHER" id="PTHR33692">
    <property type="entry name" value="RIBOSOME MATURATION FACTOR RIMM"/>
    <property type="match status" value="1"/>
</dbReference>
<comment type="function">
    <text evidence="5">An accessory protein needed during the final step in the assembly of 30S ribosomal subunit, possibly for assembly of the head region. Essential for efficient processing of 16S rRNA. May be needed both before and after RbfA during the maturation of 16S rRNA. It has affinity for free ribosomal 30S subunits but not for 70S ribosomes.</text>
</comment>
<evidence type="ECO:0000256" key="5">
    <source>
        <dbReference type="HAMAP-Rule" id="MF_00014"/>
    </source>
</evidence>
<keyword evidence="3 5" id="KW-0698">rRNA processing</keyword>
<dbReference type="GO" id="GO:0005840">
    <property type="term" value="C:ribosome"/>
    <property type="evidence" value="ECO:0007669"/>
    <property type="project" value="InterPro"/>
</dbReference>
<feature type="domain" description="RimM N-terminal" evidence="6">
    <location>
        <begin position="8"/>
        <end position="87"/>
    </location>
</feature>
<dbReference type="PANTHER" id="PTHR33692:SF1">
    <property type="entry name" value="RIBOSOME MATURATION FACTOR RIMM"/>
    <property type="match status" value="1"/>
</dbReference>